<dbReference type="Proteomes" id="UP000827872">
    <property type="component" value="Linkage Group LG04"/>
</dbReference>
<evidence type="ECO:0000313" key="1">
    <source>
        <dbReference type="EMBL" id="KAH8004722.1"/>
    </source>
</evidence>
<reference evidence="1" key="1">
    <citation type="submission" date="2021-08" db="EMBL/GenBank/DDBJ databases">
        <title>The first chromosome-level gecko genome reveals the dynamic sex chromosomes of Neotropical dwarf geckos (Sphaerodactylidae: Sphaerodactylus).</title>
        <authorList>
            <person name="Pinto B.J."/>
            <person name="Keating S.E."/>
            <person name="Gamble T."/>
        </authorList>
    </citation>
    <scope>NUCLEOTIDE SEQUENCE</scope>
    <source>
        <strain evidence="1">TG3544</strain>
    </source>
</reference>
<name>A0ACB8FHJ9_9SAUR</name>
<proteinExistence type="predicted"/>
<accession>A0ACB8FHJ9</accession>
<keyword evidence="2" id="KW-1185">Reference proteome</keyword>
<dbReference type="EMBL" id="CM037617">
    <property type="protein sequence ID" value="KAH8004722.1"/>
    <property type="molecule type" value="Genomic_DNA"/>
</dbReference>
<comment type="caution">
    <text evidence="1">The sequence shown here is derived from an EMBL/GenBank/DDBJ whole genome shotgun (WGS) entry which is preliminary data.</text>
</comment>
<evidence type="ECO:0000313" key="2">
    <source>
        <dbReference type="Proteomes" id="UP000827872"/>
    </source>
</evidence>
<gene>
    <name evidence="1" type="primary">UBE4A_2</name>
    <name evidence="1" type="ORF">K3G42_017629</name>
</gene>
<protein>
    <submittedName>
        <fullName evidence="1">Ubiquitin conjugation factor E4 A</fullName>
    </submittedName>
</protein>
<sequence length="252" mass="29319">MVPVFDILLGRIRELHLCQILLYSYLDMLLYFTRQKDIAQVFVEYIQPKDLTNGQLYQKTLLGTILNISCLLKAPGVVENHGYFLFPSRSSPQEIKVQESNIHQFMSQFHEKIYQMLKNLLQLSPQTKHRNLSWLGNCLHANAGRTKIWTNQMPEIFLQMYASDAFFLNLGAALLRLCQPFCKPRSPRLLTFDLTYCALKELNEEEQRSKNVHLKGMEKETCLIPAMMDQEPEFAPSYNLIIRMKDLTIVLA</sequence>
<organism evidence="1 2">
    <name type="scientific">Sphaerodactylus townsendi</name>
    <dbReference type="NCBI Taxonomy" id="933632"/>
    <lineage>
        <taxon>Eukaryota</taxon>
        <taxon>Metazoa</taxon>
        <taxon>Chordata</taxon>
        <taxon>Craniata</taxon>
        <taxon>Vertebrata</taxon>
        <taxon>Euteleostomi</taxon>
        <taxon>Lepidosauria</taxon>
        <taxon>Squamata</taxon>
        <taxon>Bifurcata</taxon>
        <taxon>Gekkota</taxon>
        <taxon>Sphaerodactylidae</taxon>
        <taxon>Sphaerodactylus</taxon>
    </lineage>
</organism>